<dbReference type="AlphaFoldDB" id="A0A485LW18"/>
<dbReference type="Pfam" id="PF11387">
    <property type="entry name" value="DUF2795"/>
    <property type="match status" value="1"/>
</dbReference>
<organism evidence="1">
    <name type="scientific">anaerobic digester metagenome</name>
    <dbReference type="NCBI Taxonomy" id="1263854"/>
    <lineage>
        <taxon>unclassified sequences</taxon>
        <taxon>metagenomes</taxon>
        <taxon>ecological metagenomes</taxon>
    </lineage>
</organism>
<dbReference type="EMBL" id="CAADRM010000002">
    <property type="protein sequence ID" value="VFU11207.1"/>
    <property type="molecule type" value="Genomic_DNA"/>
</dbReference>
<gene>
    <name evidence="1" type="ORF">SCFA_100004</name>
</gene>
<accession>A0A485LW18</accession>
<evidence type="ECO:0008006" key="2">
    <source>
        <dbReference type="Google" id="ProtNLM"/>
    </source>
</evidence>
<name>A0A485LW18_9ZZZZ</name>
<evidence type="ECO:0000313" key="1">
    <source>
        <dbReference type="EMBL" id="VFU11207.1"/>
    </source>
</evidence>
<sequence>MVSAADVLEAIKGIDLPKSKSELVDYARSRNVPQDVIDVLNRLPDRRYRTASDITQAMGDIE</sequence>
<proteinExistence type="predicted"/>
<protein>
    <recommendedName>
        <fullName evidence="2">DUF2795 domain-containing protein</fullName>
    </recommendedName>
</protein>
<dbReference type="InterPro" id="IPR021527">
    <property type="entry name" value="DUF2795"/>
</dbReference>
<reference evidence="1" key="1">
    <citation type="submission" date="2019-03" db="EMBL/GenBank/DDBJ databases">
        <authorList>
            <person name="Hao L."/>
        </authorList>
    </citation>
    <scope>NUCLEOTIDE SEQUENCE</scope>
</reference>